<dbReference type="InterPro" id="IPR014770">
    <property type="entry name" value="Munc13_1"/>
</dbReference>
<feature type="compositionally biased region" description="Polar residues" evidence="1">
    <location>
        <begin position="104"/>
        <end position="113"/>
    </location>
</feature>
<feature type="domain" description="MHD1" evidence="2">
    <location>
        <begin position="596"/>
        <end position="738"/>
    </location>
</feature>
<feature type="region of interest" description="Disordered" evidence="1">
    <location>
        <begin position="1"/>
        <end position="34"/>
    </location>
</feature>
<gene>
    <name evidence="4" type="ORF">CXB51_023056</name>
</gene>
<dbReference type="EMBL" id="JAHUZN010000009">
    <property type="protein sequence ID" value="KAG8484580.1"/>
    <property type="molecule type" value="Genomic_DNA"/>
</dbReference>
<reference evidence="4 5" key="1">
    <citation type="journal article" date="2021" name="bioRxiv">
        <title>The Gossypium anomalum genome as a resource for cotton improvement and evolutionary analysis of hybrid incompatibility.</title>
        <authorList>
            <person name="Grover C.E."/>
            <person name="Yuan D."/>
            <person name="Arick M.A."/>
            <person name="Miller E.R."/>
            <person name="Hu G."/>
            <person name="Peterson D.G."/>
            <person name="Wendel J.F."/>
            <person name="Udall J.A."/>
        </authorList>
    </citation>
    <scope>NUCLEOTIDE SEQUENCE [LARGE SCALE GENOMIC DNA]</scope>
    <source>
        <strain evidence="4">JFW-Udall</strain>
        <tissue evidence="4">Leaf</tissue>
    </source>
</reference>
<dbReference type="Proteomes" id="UP000701853">
    <property type="component" value="Chromosome 9"/>
</dbReference>
<dbReference type="InterPro" id="IPR008528">
    <property type="entry name" value="unc-13_homologue"/>
</dbReference>
<organism evidence="4 5">
    <name type="scientific">Gossypium anomalum</name>
    <dbReference type="NCBI Taxonomy" id="47600"/>
    <lineage>
        <taxon>Eukaryota</taxon>
        <taxon>Viridiplantae</taxon>
        <taxon>Streptophyta</taxon>
        <taxon>Embryophyta</taxon>
        <taxon>Tracheophyta</taxon>
        <taxon>Spermatophyta</taxon>
        <taxon>Magnoliopsida</taxon>
        <taxon>eudicotyledons</taxon>
        <taxon>Gunneridae</taxon>
        <taxon>Pentapetalae</taxon>
        <taxon>rosids</taxon>
        <taxon>malvids</taxon>
        <taxon>Malvales</taxon>
        <taxon>Malvaceae</taxon>
        <taxon>Malvoideae</taxon>
        <taxon>Gossypium</taxon>
    </lineage>
</organism>
<dbReference type="PANTHER" id="PTHR31280">
    <property type="entry name" value="PROTEIN UNC-13 HOMOLOG"/>
    <property type="match status" value="1"/>
</dbReference>
<dbReference type="InterPro" id="IPR057984">
    <property type="entry name" value="PATROL1_C"/>
</dbReference>
<keyword evidence="5" id="KW-1185">Reference proteome</keyword>
<feature type="region of interest" description="Disordered" evidence="1">
    <location>
        <begin position="82"/>
        <end position="117"/>
    </location>
</feature>
<evidence type="ECO:0000313" key="5">
    <source>
        <dbReference type="Proteomes" id="UP000701853"/>
    </source>
</evidence>
<dbReference type="PROSITE" id="PS51259">
    <property type="entry name" value="MHD2"/>
    <property type="match status" value="1"/>
</dbReference>
<feature type="domain" description="MHD2" evidence="3">
    <location>
        <begin position="877"/>
        <end position="983"/>
    </location>
</feature>
<accession>A0A8J6CW69</accession>
<protein>
    <recommendedName>
        <fullName evidence="6">MHD1 domain-containing protein</fullName>
    </recommendedName>
</protein>
<feature type="compositionally biased region" description="Low complexity" evidence="1">
    <location>
        <begin position="20"/>
        <end position="34"/>
    </location>
</feature>
<proteinExistence type="predicted"/>
<evidence type="ECO:0000259" key="3">
    <source>
        <dbReference type="PROSITE" id="PS51259"/>
    </source>
</evidence>
<evidence type="ECO:0000259" key="2">
    <source>
        <dbReference type="PROSITE" id="PS51258"/>
    </source>
</evidence>
<dbReference type="AlphaFoldDB" id="A0A8J6CW69"/>
<evidence type="ECO:0000313" key="4">
    <source>
        <dbReference type="EMBL" id="KAG8484580.1"/>
    </source>
</evidence>
<dbReference type="PROSITE" id="PS51258">
    <property type="entry name" value="MHD1"/>
    <property type="match status" value="1"/>
</dbReference>
<comment type="caution">
    <text evidence="4">The sequence shown here is derived from an EMBL/GenBank/DDBJ whole genome shotgun (WGS) entry which is preliminary data.</text>
</comment>
<sequence>MDHRSQRELCAGPLHGSANTNTGTSLPTTTTTTTPTPVLEEYEIDLEWPFEYLDGLDCDAIREAAYEIFFTACRSSPGFGGRNTSMSSSHDHHGNVVDGGGNESHGSGSTNGRVNGVVMTPTSKVKKALGLKMLKKSPSRRMSFIPTGYNGGGGMSGTSSFVSQGHCSINTGSGIGMGFSSAQNPWPRRPLTSAELMRQQMRVTEQSDHRLRKTLTRTLAGQTGKRSETIILPLELLRHLKPSEFNDPHEYHAWQKRQLKILEIGLILYPSIPIDKANSFMIRLRDIIRAGELKAIDTSKNSDMMRTLCNSIVSLCWRSSNGAPTTVCHWADGYPLNVHIYTALLRSIFGTRDETLVLDEVDELLELMKKTWSTLGFNKPMHNACFAWVLFEQYVVTNQVEPDLLRAAFTMLSEVENDVKKSNRDETYMKILSSMLVVMQNWAEKKLLNYHEYFNRGTIGGIDNLLPLGILSTKILAECRRIETEEFKKGDVKVSDSSGNRIDHYIRSSMKNAFARINDNVKNATMGGRGEAYENLLQLAKETEDLAAQERELFSPILKKWHTTAGSIAAVTLHQCYGEVLKQHLAGTKMLNSEIVGVLQRAAKLEKVLVQMVVEDFDECGNGGKVIIREMMPYEVDTVTIRLLGQWIDERLKKGKKLLLSAKKTETWNPKSKTELYAHSAVELMALIKETVNDFFEIPIGVTEDLILDLAEGLEKIIEEYIIFVASCGSKQNYLPALPPLTRCNQDSMFSRFWKRASPCGVRVEDMHQLMTTKYQHPSPSTSIGTQCLYVRLNTLHYLITHIHSLDKTLAVSPRVLSRSRLSSRKQNVTSFSYFEQANQSIQSACEHVSEVAAYRLIFLDSSLVFYESLYAGSVTSSRLRPTVRILKENLTVLTTILTDQAQALAMKEVMKASFEAFLMVLLAGVPSRIFNRSDYEMIEEDFDSLKRVFCAIPEDVIQKEAEKAEGVISLMGQSTEQLIEDFSIVTCETSGLGFIGIGQKLPMPPTTGRWNRSDPNTILRVLCHRNDRTANLFLKKSFQLAKRNFNGVLMDVIVEFKDFSGENY</sequence>
<evidence type="ECO:0000256" key="1">
    <source>
        <dbReference type="SAM" id="MobiDB-lite"/>
    </source>
</evidence>
<dbReference type="InterPro" id="IPR014772">
    <property type="entry name" value="Munc13_dom-2"/>
</dbReference>
<dbReference type="Pfam" id="PF25761">
    <property type="entry name" value="TPR_PATROL1"/>
    <property type="match status" value="1"/>
</dbReference>
<dbReference type="OrthoDB" id="2015333at2759"/>
<evidence type="ECO:0008006" key="6">
    <source>
        <dbReference type="Google" id="ProtNLM"/>
    </source>
</evidence>
<dbReference type="PANTHER" id="PTHR31280:SF1">
    <property type="entry name" value="OS03G0138600 PROTEIN"/>
    <property type="match status" value="1"/>
</dbReference>
<name>A0A8J6CW69_9ROSI</name>